<feature type="region of interest" description="Disordered" evidence="12">
    <location>
        <begin position="314"/>
        <end position="342"/>
    </location>
</feature>
<dbReference type="Pfam" id="PF01832">
    <property type="entry name" value="Glucosaminidase"/>
    <property type="match status" value="1"/>
</dbReference>
<evidence type="ECO:0000313" key="14">
    <source>
        <dbReference type="EMBL" id="GGD72274.1"/>
    </source>
</evidence>
<evidence type="ECO:0000256" key="6">
    <source>
        <dbReference type="ARBA" id="ARBA00022764"/>
    </source>
</evidence>
<evidence type="ECO:0000256" key="12">
    <source>
        <dbReference type="SAM" id="MobiDB-lite"/>
    </source>
</evidence>
<dbReference type="SMART" id="SM00047">
    <property type="entry name" value="LYZ2"/>
    <property type="match status" value="1"/>
</dbReference>
<evidence type="ECO:0000256" key="5">
    <source>
        <dbReference type="ARBA" id="ARBA00013433"/>
    </source>
</evidence>
<evidence type="ECO:0000256" key="4">
    <source>
        <dbReference type="ARBA" id="ARBA00007974"/>
    </source>
</evidence>
<name>A0ABQ1RM80_9ALTE</name>
<evidence type="ECO:0000256" key="3">
    <source>
        <dbReference type="ARBA" id="ARBA00006880"/>
    </source>
</evidence>
<keyword evidence="6" id="KW-0574">Periplasm</keyword>
<dbReference type="Gene3D" id="1.10.530.10">
    <property type="match status" value="1"/>
</dbReference>
<dbReference type="InterPro" id="IPR013377">
    <property type="entry name" value="FlgJ"/>
</dbReference>
<evidence type="ECO:0000256" key="2">
    <source>
        <dbReference type="ARBA" id="ARBA00004418"/>
    </source>
</evidence>
<comment type="similarity">
    <text evidence="4">In the C-terminal section; belongs to the glycosyl hydrolase 73 family.</text>
</comment>
<evidence type="ECO:0000256" key="11">
    <source>
        <dbReference type="ARBA" id="ARBA00030835"/>
    </source>
</evidence>
<evidence type="ECO:0000256" key="7">
    <source>
        <dbReference type="ARBA" id="ARBA00022795"/>
    </source>
</evidence>
<proteinExistence type="inferred from homology"/>
<keyword evidence="9" id="KW-0326">Glycosidase</keyword>
<comment type="subcellular location">
    <subcellularLocation>
        <location evidence="2">Periplasm</location>
    </subcellularLocation>
</comment>
<evidence type="ECO:0000256" key="8">
    <source>
        <dbReference type="ARBA" id="ARBA00022801"/>
    </source>
</evidence>
<comment type="similarity">
    <text evidence="3">In the N-terminal section; belongs to the FlgJ family.</text>
</comment>
<dbReference type="InterPro" id="IPR019301">
    <property type="entry name" value="Flagellar_prot_FlgJ_N"/>
</dbReference>
<dbReference type="Proteomes" id="UP000614272">
    <property type="component" value="Unassembled WGS sequence"/>
</dbReference>
<evidence type="ECO:0000313" key="15">
    <source>
        <dbReference type="Proteomes" id="UP000614272"/>
    </source>
</evidence>
<dbReference type="RefSeq" id="WP_099036268.1">
    <property type="nucleotide sequence ID" value="NZ_BMGJ01000013.1"/>
</dbReference>
<dbReference type="NCBIfam" id="TIGR02541">
    <property type="entry name" value="flagell_FlgJ"/>
    <property type="match status" value="1"/>
</dbReference>
<evidence type="ECO:0000256" key="9">
    <source>
        <dbReference type="ARBA" id="ARBA00023295"/>
    </source>
</evidence>
<keyword evidence="10" id="KW-0961">Cell wall biogenesis/degradation</keyword>
<dbReference type="PRINTS" id="PR01002">
    <property type="entry name" value="FLGFLGJ"/>
</dbReference>
<gene>
    <name evidence="14" type="primary">flgJ</name>
    <name evidence="14" type="ORF">GCM10011357_29100</name>
</gene>
<protein>
    <recommendedName>
        <fullName evidence="5">Peptidoglycan hydrolase FlgJ</fullName>
    </recommendedName>
    <alternativeName>
        <fullName evidence="11">Muramidase FlgJ</fullName>
    </alternativeName>
</protein>
<dbReference type="Pfam" id="PF10135">
    <property type="entry name" value="Rod-binding"/>
    <property type="match status" value="1"/>
</dbReference>
<organism evidence="14 15">
    <name type="scientific">Lacimicrobium alkaliphilum</name>
    <dbReference type="NCBI Taxonomy" id="1526571"/>
    <lineage>
        <taxon>Bacteria</taxon>
        <taxon>Pseudomonadati</taxon>
        <taxon>Pseudomonadota</taxon>
        <taxon>Gammaproteobacteria</taxon>
        <taxon>Alteromonadales</taxon>
        <taxon>Alteromonadaceae</taxon>
        <taxon>Lacimicrobium</taxon>
    </lineage>
</organism>
<dbReference type="PANTHER" id="PTHR33308">
    <property type="entry name" value="PEPTIDOGLYCAN HYDROLASE FLGJ"/>
    <property type="match status" value="1"/>
</dbReference>
<keyword evidence="15" id="KW-1185">Reference proteome</keyword>
<dbReference type="Gene3D" id="2.10.70.40">
    <property type="entry name" value="peptidoglycan hydrolase"/>
    <property type="match status" value="1"/>
</dbReference>
<evidence type="ECO:0000259" key="13">
    <source>
        <dbReference type="SMART" id="SM00047"/>
    </source>
</evidence>
<evidence type="ECO:0000256" key="10">
    <source>
        <dbReference type="ARBA" id="ARBA00023316"/>
    </source>
</evidence>
<dbReference type="InterPro" id="IPR051056">
    <property type="entry name" value="Glycosyl_Hydrolase_73"/>
</dbReference>
<feature type="domain" description="Mannosyl-glycoprotein endo-beta-N-acetylglucosamidase-like" evidence="13">
    <location>
        <begin position="153"/>
        <end position="311"/>
    </location>
</feature>
<keyword evidence="8 14" id="KW-0378">Hydrolase</keyword>
<comment type="caution">
    <text evidence="14">The sequence shown here is derived from an EMBL/GenBank/DDBJ whole genome shotgun (WGS) entry which is preliminary data.</text>
</comment>
<comment type="function">
    <text evidence="1">Flagellum-specific muramidase which hydrolyzes the peptidoglycan layer to assemble the rod structure in the periplasmic space.</text>
</comment>
<keyword evidence="7" id="KW-1005">Bacterial flagellum biogenesis</keyword>
<accession>A0ABQ1RM80</accession>
<evidence type="ECO:0000256" key="1">
    <source>
        <dbReference type="ARBA" id="ARBA00002954"/>
    </source>
</evidence>
<dbReference type="EMBL" id="BMGJ01000013">
    <property type="protein sequence ID" value="GGD72274.1"/>
    <property type="molecule type" value="Genomic_DNA"/>
</dbReference>
<sequence length="342" mass="37917">MEQRYSIEQLQQSRNVHDLKGLDTLRKAAVSGDKNALEEAAKQFEGIFVRMMLKSMRDAQDVLSDEDSPFNSEQVKFYRDMHDQQLATDISASGTMGLADLIIKQLGQNVEGYQPAQLLRNDGNLSSINRQRLQNTDTAQQQVLGGDSITGNKLPGFNDAKAFVDSLLPHAQRIGGQIGLDGRALVAQAALETGWGQQMIHLPSGQNSHNLFGIKASKGWQGDKALVDTLEYRDGLPKSEKAPFRAYESFADSMQDYVDFVRDNPRYAQAMQKTDDPETYFRTLQQSGYATDPQYADKVLKLLNGDLLGQSHQAQNLHSDTDQAAVTDTSQHQRTGFSAGNE</sequence>
<dbReference type="PANTHER" id="PTHR33308:SF9">
    <property type="entry name" value="PEPTIDOGLYCAN HYDROLASE FLGJ"/>
    <property type="match status" value="1"/>
</dbReference>
<dbReference type="GO" id="GO:0016787">
    <property type="term" value="F:hydrolase activity"/>
    <property type="evidence" value="ECO:0007669"/>
    <property type="project" value="UniProtKB-KW"/>
</dbReference>
<reference evidence="15" key="1">
    <citation type="journal article" date="2019" name="Int. J. Syst. Evol. Microbiol.">
        <title>The Global Catalogue of Microorganisms (GCM) 10K type strain sequencing project: providing services to taxonomists for standard genome sequencing and annotation.</title>
        <authorList>
            <consortium name="The Broad Institute Genomics Platform"/>
            <consortium name="The Broad Institute Genome Sequencing Center for Infectious Disease"/>
            <person name="Wu L."/>
            <person name="Ma J."/>
        </authorList>
    </citation>
    <scope>NUCLEOTIDE SEQUENCE [LARGE SCALE GENOMIC DNA]</scope>
    <source>
        <strain evidence="15">CGMCC 1.12923</strain>
    </source>
</reference>
<dbReference type="InterPro" id="IPR002901">
    <property type="entry name" value="MGlyc_endo_b_GlcNAc-like_dom"/>
</dbReference>